<accession>A0A8S1CDT0</accession>
<name>A0A8S1CDT0_9INSE</name>
<reference evidence="1 2" key="1">
    <citation type="submission" date="2020-04" db="EMBL/GenBank/DDBJ databases">
        <authorList>
            <person name="Alioto T."/>
            <person name="Alioto T."/>
            <person name="Gomez Garrido J."/>
        </authorList>
    </citation>
    <scope>NUCLEOTIDE SEQUENCE [LARGE SCALE GENOMIC DNA]</scope>
</reference>
<dbReference type="Proteomes" id="UP000494165">
    <property type="component" value="Unassembled WGS sequence"/>
</dbReference>
<organism evidence="1 2">
    <name type="scientific">Cloeon dipterum</name>
    <dbReference type="NCBI Taxonomy" id="197152"/>
    <lineage>
        <taxon>Eukaryota</taxon>
        <taxon>Metazoa</taxon>
        <taxon>Ecdysozoa</taxon>
        <taxon>Arthropoda</taxon>
        <taxon>Hexapoda</taxon>
        <taxon>Insecta</taxon>
        <taxon>Pterygota</taxon>
        <taxon>Palaeoptera</taxon>
        <taxon>Ephemeroptera</taxon>
        <taxon>Pisciforma</taxon>
        <taxon>Baetidae</taxon>
        <taxon>Cloeon</taxon>
    </lineage>
</organism>
<comment type="caution">
    <text evidence="1">The sequence shown here is derived from an EMBL/GenBank/DDBJ whole genome shotgun (WGS) entry which is preliminary data.</text>
</comment>
<dbReference type="AlphaFoldDB" id="A0A8S1CDT0"/>
<evidence type="ECO:0000313" key="1">
    <source>
        <dbReference type="EMBL" id="CAB3367517.1"/>
    </source>
</evidence>
<gene>
    <name evidence="1" type="ORF">CLODIP_2_CD01169</name>
</gene>
<dbReference type="EMBL" id="CADEPI010000031">
    <property type="protein sequence ID" value="CAB3367517.1"/>
    <property type="molecule type" value="Genomic_DNA"/>
</dbReference>
<sequence>MSTRPNKVVLEVDRGLIEKNLIIEEPQHAFATPNEELERLFPLPEHPSKIIHLKPGMCCYQFSVYP</sequence>
<evidence type="ECO:0000313" key="2">
    <source>
        <dbReference type="Proteomes" id="UP000494165"/>
    </source>
</evidence>
<proteinExistence type="predicted"/>
<keyword evidence="2" id="KW-1185">Reference proteome</keyword>
<protein>
    <submittedName>
        <fullName evidence="1">Uncharacterized protein</fullName>
    </submittedName>
</protein>